<protein>
    <submittedName>
        <fullName evidence="2">Uncharacterized protein</fullName>
    </submittedName>
</protein>
<name>A0ABV0W5F1_9TELE</name>
<evidence type="ECO:0000313" key="3">
    <source>
        <dbReference type="Proteomes" id="UP001444071"/>
    </source>
</evidence>
<sequence length="174" mass="18408">MTLLCVSRPSNQHPVRLILHPITFRHLAFKGASTVFIFAYQLSSSAVMMSNYESDALSSPTHLPNAGPRPHSSTPTRGSLRLASCHLPPSPTSQLQEAGICPGSDLDTSQLAQLDALLPRPGSPSPPPSPLPVSSRKRLRKSAHPPAKRRRGRSTSFSVPAATPGPPSTVAGPS</sequence>
<evidence type="ECO:0000256" key="1">
    <source>
        <dbReference type="SAM" id="MobiDB-lite"/>
    </source>
</evidence>
<organism evidence="2 3">
    <name type="scientific">Xenotaenia resolanae</name>
    <dbReference type="NCBI Taxonomy" id="208358"/>
    <lineage>
        <taxon>Eukaryota</taxon>
        <taxon>Metazoa</taxon>
        <taxon>Chordata</taxon>
        <taxon>Craniata</taxon>
        <taxon>Vertebrata</taxon>
        <taxon>Euteleostomi</taxon>
        <taxon>Actinopterygii</taxon>
        <taxon>Neopterygii</taxon>
        <taxon>Teleostei</taxon>
        <taxon>Neoteleostei</taxon>
        <taxon>Acanthomorphata</taxon>
        <taxon>Ovalentaria</taxon>
        <taxon>Atherinomorphae</taxon>
        <taxon>Cyprinodontiformes</taxon>
        <taxon>Goodeidae</taxon>
        <taxon>Xenotaenia</taxon>
    </lineage>
</organism>
<keyword evidence="3" id="KW-1185">Reference proteome</keyword>
<evidence type="ECO:0000313" key="2">
    <source>
        <dbReference type="EMBL" id="MEQ2263908.1"/>
    </source>
</evidence>
<proteinExistence type="predicted"/>
<reference evidence="2 3" key="1">
    <citation type="submission" date="2021-06" db="EMBL/GenBank/DDBJ databases">
        <authorList>
            <person name="Palmer J.M."/>
        </authorList>
    </citation>
    <scope>NUCLEOTIDE SEQUENCE [LARGE SCALE GENOMIC DNA]</scope>
    <source>
        <strain evidence="2 3">XR_2019</strain>
        <tissue evidence="2">Muscle</tissue>
    </source>
</reference>
<comment type="caution">
    <text evidence="2">The sequence shown here is derived from an EMBL/GenBank/DDBJ whole genome shotgun (WGS) entry which is preliminary data.</text>
</comment>
<feature type="compositionally biased region" description="Pro residues" evidence="1">
    <location>
        <begin position="121"/>
        <end position="131"/>
    </location>
</feature>
<accession>A0ABV0W5F1</accession>
<dbReference type="EMBL" id="JAHRIM010024862">
    <property type="protein sequence ID" value="MEQ2263908.1"/>
    <property type="molecule type" value="Genomic_DNA"/>
</dbReference>
<dbReference type="Proteomes" id="UP001444071">
    <property type="component" value="Unassembled WGS sequence"/>
</dbReference>
<feature type="region of interest" description="Disordered" evidence="1">
    <location>
        <begin position="55"/>
        <end position="174"/>
    </location>
</feature>
<gene>
    <name evidence="2" type="ORF">XENORESO_015122</name>
</gene>
<feature type="compositionally biased region" description="Basic residues" evidence="1">
    <location>
        <begin position="135"/>
        <end position="153"/>
    </location>
</feature>
<feature type="non-terminal residue" evidence="2">
    <location>
        <position position="174"/>
    </location>
</feature>